<dbReference type="FunFam" id="3.40.50.300:FF:000082">
    <property type="entry name" value="ISWI chromatin remodeling complex ATPase ISW1"/>
    <property type="match status" value="1"/>
</dbReference>
<evidence type="ECO:0000256" key="4">
    <source>
        <dbReference type="ARBA" id="ARBA00023242"/>
    </source>
</evidence>
<proteinExistence type="inferred from homology"/>
<protein>
    <submittedName>
        <fullName evidence="9">Chromatin remodeling protein, putative</fullName>
    </submittedName>
</protein>
<dbReference type="GO" id="GO:0005524">
    <property type="term" value="F:ATP binding"/>
    <property type="evidence" value="ECO:0007669"/>
    <property type="project" value="InterPro"/>
</dbReference>
<feature type="region of interest" description="Disordered" evidence="5">
    <location>
        <begin position="1270"/>
        <end position="1289"/>
    </location>
</feature>
<feature type="region of interest" description="Disordered" evidence="5">
    <location>
        <begin position="306"/>
        <end position="357"/>
    </location>
</feature>
<feature type="compositionally biased region" description="Basic and acidic residues" evidence="5">
    <location>
        <begin position="1192"/>
        <end position="1211"/>
    </location>
</feature>
<dbReference type="Pfam" id="PF00271">
    <property type="entry name" value="Helicase_C"/>
    <property type="match status" value="1"/>
</dbReference>
<dbReference type="InterPro" id="IPR038718">
    <property type="entry name" value="SNF2-like_sf"/>
</dbReference>
<dbReference type="FunFam" id="3.40.50.10810:FF:000041">
    <property type="entry name" value="Chromatin remodeling protein"/>
    <property type="match status" value="1"/>
</dbReference>
<dbReference type="EMBL" id="FLQV01000327">
    <property type="protein sequence ID" value="SBS90206.1"/>
    <property type="molecule type" value="Genomic_DNA"/>
</dbReference>
<evidence type="ECO:0000256" key="2">
    <source>
        <dbReference type="ARBA" id="ARBA00009687"/>
    </source>
</evidence>
<dbReference type="Proteomes" id="UP000078546">
    <property type="component" value="Unassembled WGS sequence"/>
</dbReference>
<dbReference type="Gene3D" id="3.40.50.300">
    <property type="entry name" value="P-loop containing nucleotide triphosphate hydrolases"/>
    <property type="match status" value="1"/>
</dbReference>
<evidence type="ECO:0000313" key="9">
    <source>
        <dbReference type="EMBL" id="SBS90206.1"/>
    </source>
</evidence>
<dbReference type="InterPro" id="IPR014001">
    <property type="entry name" value="Helicase_ATP-bd"/>
</dbReference>
<dbReference type="InterPro" id="IPR017884">
    <property type="entry name" value="SANT_dom"/>
</dbReference>
<feature type="compositionally biased region" description="Low complexity" evidence="5">
    <location>
        <begin position="90"/>
        <end position="106"/>
    </location>
</feature>
<organism evidence="9 10">
    <name type="scientific">Plasmodium ovale curtisi</name>
    <dbReference type="NCBI Taxonomy" id="864141"/>
    <lineage>
        <taxon>Eukaryota</taxon>
        <taxon>Sar</taxon>
        <taxon>Alveolata</taxon>
        <taxon>Apicomplexa</taxon>
        <taxon>Aconoidasida</taxon>
        <taxon>Haemosporida</taxon>
        <taxon>Plasmodiidae</taxon>
        <taxon>Plasmodium</taxon>
        <taxon>Plasmodium (Plasmodium)</taxon>
    </lineage>
</organism>
<reference evidence="10" key="1">
    <citation type="submission" date="2016-05" db="EMBL/GenBank/DDBJ databases">
        <authorList>
            <person name="Naeem Raeece"/>
        </authorList>
    </citation>
    <scope>NUCLEOTIDE SEQUENCE [LARGE SCALE GENOMIC DNA]</scope>
</reference>
<dbReference type="SMART" id="SM00490">
    <property type="entry name" value="HELICc"/>
    <property type="match status" value="1"/>
</dbReference>
<name>A0A1A8WB21_PLAOA</name>
<gene>
    <name evidence="9" type="ORF">POVCU1_017880</name>
</gene>
<feature type="compositionally biased region" description="Low complexity" evidence="5">
    <location>
        <begin position="347"/>
        <end position="357"/>
    </location>
</feature>
<feature type="domain" description="Helicase ATP-binding" evidence="6">
    <location>
        <begin position="460"/>
        <end position="624"/>
    </location>
</feature>
<evidence type="ECO:0000259" key="6">
    <source>
        <dbReference type="PROSITE" id="PS51192"/>
    </source>
</evidence>
<dbReference type="GO" id="GO:0016787">
    <property type="term" value="F:hydrolase activity"/>
    <property type="evidence" value="ECO:0007669"/>
    <property type="project" value="UniProtKB-KW"/>
</dbReference>
<evidence type="ECO:0000259" key="8">
    <source>
        <dbReference type="PROSITE" id="PS51293"/>
    </source>
</evidence>
<evidence type="ECO:0000313" key="10">
    <source>
        <dbReference type="Proteomes" id="UP000078546"/>
    </source>
</evidence>
<feature type="region of interest" description="Disordered" evidence="5">
    <location>
        <begin position="1"/>
        <end position="24"/>
    </location>
</feature>
<dbReference type="PROSITE" id="PS51192">
    <property type="entry name" value="HELICASE_ATP_BIND_1"/>
    <property type="match status" value="1"/>
</dbReference>
<comment type="subcellular location">
    <subcellularLocation>
        <location evidence="1">Nucleus</location>
    </subcellularLocation>
</comment>
<dbReference type="SUPFAM" id="SSF46689">
    <property type="entry name" value="Homeodomain-like"/>
    <property type="match status" value="1"/>
</dbReference>
<dbReference type="SUPFAM" id="SSF52540">
    <property type="entry name" value="P-loop containing nucleoside triphosphate hydrolases"/>
    <property type="match status" value="2"/>
</dbReference>
<keyword evidence="4" id="KW-0539">Nucleus</keyword>
<feature type="region of interest" description="Disordered" evidence="5">
    <location>
        <begin position="133"/>
        <end position="220"/>
    </location>
</feature>
<keyword evidence="3" id="KW-0378">Hydrolase</keyword>
<dbReference type="InterPro" id="IPR027417">
    <property type="entry name" value="P-loop_NTPase"/>
</dbReference>
<dbReference type="Gene3D" id="1.10.10.60">
    <property type="entry name" value="Homeodomain-like"/>
    <property type="match status" value="1"/>
</dbReference>
<dbReference type="InterPro" id="IPR009057">
    <property type="entry name" value="Homeodomain-like_sf"/>
</dbReference>
<feature type="domain" description="SANT" evidence="8">
    <location>
        <begin position="1312"/>
        <end position="1367"/>
    </location>
</feature>
<feature type="region of interest" description="Disordered" evidence="5">
    <location>
        <begin position="1170"/>
        <end position="1223"/>
    </location>
</feature>
<feature type="compositionally biased region" description="Low complexity" evidence="5">
    <location>
        <begin position="1270"/>
        <end position="1280"/>
    </location>
</feature>
<sequence>MFRNVRDYFKSSTDPSDNKDNANEVNNIKNNIKDVAEVNETICNGSNDSSYLHGPAYEETNDVFKEEKSAESIFNKNYASFNNLENMKNGCNKSNGENNRNGNSLGDVDGDYKNSSSFSSNFDNNASRGVLADKESANNSNEDAVSAYSASAGDCSADKVKGDNSKEDSNDNDSNDVTRGELSSDRGSSTHNDNSRKDKGRLSASLSDVSVKRRKMAEGDTAEDVVVNVVEDSEEGVAEDVVVSVVEDSAEGVAEDVVVNVVEDSAEGVAEDVVVNVVEDSAEGVADMENLVDVDNEEQSVQIAVDADGGPRKVEVKESDVGDSDKGEEPNDGVSSKSCEEKGSPGDAADAADAASAADAVEATNAADADDEKVSYLQDKLELLLAETKRYTEKLSGQRLKMSMQMKANKARRCALTEKEEDYMLMKDANDDDETFILKQPDNINGCMKPYQIEGLNWLYQLYRHKINGILADEMGLGKTLQTISLLCYLRFNKNIKRKSIIICPRSTLDNWYEEIKKWCTEMKAFKYYGSKEQRRELNKKVLHTDYDVLLTTYEIVIKDKSSLYDIDWFFLIIDEAHRIKNDKSVLSSSVRFLKSDNRLLITGTPLHNNLKELWSLLNFLMPKIFDNSEEFDNLFNISKISTNDNKQNEIITQLHTILKPFMLRRLKVEVEQSLPPKREIYIFVGMSKLQKKLYSDILSKNIDVINAMTGSKNQMLNILMQLRKCCNHPYLFDGIEEPPYIEGNHLIETSGKMSLLDKLLPRLKKENSRVLLFSQMTRLLDIIDDYCRWKNYEYLRIDGSTVGDERQIRINQFNEPNSKYFIFLLSTRAGGIGINLTTADIVILFDSDYNPQMDIQAMDRAHRIGQKKRVIVYRFVTQNSVEEKIVERAAKKLKLDSLIIQKGKLNLNNKENNKQELHDILNFGAPEVYKTQDISSISDEDIDIILADAEKRTMEIENKLKNLENIFDLSNISLDGGLNMYNSLGKDGSYESSEDDEEYSDSANGDEGGGGSSGGNNLEGMSKKKRKNINKIRSTIKKFLKNNKKNMTFLDLGERKSKWKVMNTACGRTNKKKMVLQGWRVEAKGGHDFQFFNNDKLDELEKMEEKWNNYCIREQKIKDIIQTQVELPDFEKILTVHEFLDIHAKNIYDIVNLICPDIFYENGTNGEDKEEAVNGGSGSAKDVLGGANHNDNGKDSTRENNNDDGRDATGKKLVKRSSSSENNDTGYYKGKIVKLLESKKKLHLVKFKDKNVKNCYDFFTNFVKRHIGGESQNEGSSSNRKNKKAKKNVENDISRLDIDKIKEEKQELLNQGFSKWNKAEFNKLMNGLIIYGSEDIDFIYEKYFGNSKKTLEEIKAYLRVFFRKYHEVKGGLRLFDKIRKSDLQRQIIQEENDMIANFVEKQLSDGVDTIDKLQLPPSLRYENMHKDGDALNAASDVKEEKEKSAPKEEDILYYERENKILLWLLYQEGVVQTKSIHILTPYYWSEAYDFFKYASTPLENIEYKCRLIIDAIVGLGKRVREHASVVYLRNSKALTGKERRKN</sequence>
<evidence type="ECO:0000256" key="1">
    <source>
        <dbReference type="ARBA" id="ARBA00004123"/>
    </source>
</evidence>
<dbReference type="SMART" id="SM00487">
    <property type="entry name" value="DEXDc"/>
    <property type="match status" value="1"/>
</dbReference>
<dbReference type="CDD" id="cd18793">
    <property type="entry name" value="SF2_C_SNF"/>
    <property type="match status" value="1"/>
</dbReference>
<dbReference type="InterPro" id="IPR000330">
    <property type="entry name" value="SNF2_N"/>
</dbReference>
<feature type="region of interest" description="Disordered" evidence="5">
    <location>
        <begin position="90"/>
        <end position="112"/>
    </location>
</feature>
<evidence type="ECO:0000256" key="5">
    <source>
        <dbReference type="SAM" id="MobiDB-lite"/>
    </source>
</evidence>
<dbReference type="InterPro" id="IPR049730">
    <property type="entry name" value="SNF2/RAD54-like_C"/>
</dbReference>
<comment type="similarity">
    <text evidence="2">Belongs to the SNF2/RAD54 helicase family. ISWI subfamily.</text>
</comment>
<dbReference type="PROSITE" id="PS51293">
    <property type="entry name" value="SANT"/>
    <property type="match status" value="1"/>
</dbReference>
<feature type="region of interest" description="Disordered" evidence="5">
    <location>
        <begin position="986"/>
        <end position="1026"/>
    </location>
</feature>
<dbReference type="Gene3D" id="3.40.50.10810">
    <property type="entry name" value="Tandem AAA-ATPase domain"/>
    <property type="match status" value="1"/>
</dbReference>
<dbReference type="PROSITE" id="PS51194">
    <property type="entry name" value="HELICASE_CTER"/>
    <property type="match status" value="1"/>
</dbReference>
<accession>A0A1A8WB21</accession>
<evidence type="ECO:0000256" key="3">
    <source>
        <dbReference type="ARBA" id="ARBA00022801"/>
    </source>
</evidence>
<dbReference type="PANTHER" id="PTHR10799">
    <property type="entry name" value="SNF2/RAD54 HELICASE FAMILY"/>
    <property type="match status" value="1"/>
</dbReference>
<dbReference type="GO" id="GO:0005634">
    <property type="term" value="C:nucleus"/>
    <property type="evidence" value="ECO:0007669"/>
    <property type="project" value="UniProtKB-SubCell"/>
</dbReference>
<feature type="domain" description="Helicase C-terminal" evidence="7">
    <location>
        <begin position="756"/>
        <end position="907"/>
    </location>
</feature>
<dbReference type="InterPro" id="IPR001650">
    <property type="entry name" value="Helicase_C-like"/>
</dbReference>
<feature type="compositionally biased region" description="Basic and acidic residues" evidence="5">
    <location>
        <begin position="156"/>
        <end position="169"/>
    </location>
</feature>
<evidence type="ECO:0000259" key="7">
    <source>
        <dbReference type="PROSITE" id="PS51194"/>
    </source>
</evidence>
<dbReference type="Pfam" id="PF00176">
    <property type="entry name" value="SNF2-rel_dom"/>
    <property type="match status" value="1"/>
</dbReference>
<feature type="compositionally biased region" description="Basic and acidic residues" evidence="5">
    <location>
        <begin position="309"/>
        <end position="329"/>
    </location>
</feature>